<evidence type="ECO:0000256" key="5">
    <source>
        <dbReference type="ARBA" id="ARBA00023136"/>
    </source>
</evidence>
<dbReference type="PANTHER" id="PTHR30086">
    <property type="entry name" value="ARGININE EXPORTER PROTEIN ARGO"/>
    <property type="match status" value="1"/>
</dbReference>
<comment type="caution">
    <text evidence="7">The sequence shown here is derived from an EMBL/GenBank/DDBJ whole genome shotgun (WGS) entry which is preliminary data.</text>
</comment>
<keyword evidence="8" id="KW-1185">Reference proteome</keyword>
<gene>
    <name evidence="7" type="ORF">LNKW23_01760</name>
</gene>
<dbReference type="InterPro" id="IPR001123">
    <property type="entry name" value="LeuE-type"/>
</dbReference>
<feature type="transmembrane region" description="Helical" evidence="6">
    <location>
        <begin position="74"/>
        <end position="91"/>
    </location>
</feature>
<dbReference type="Pfam" id="PF01810">
    <property type="entry name" value="LysE"/>
    <property type="match status" value="1"/>
</dbReference>
<feature type="transmembrane region" description="Helical" evidence="6">
    <location>
        <begin position="148"/>
        <end position="170"/>
    </location>
</feature>
<keyword evidence="5 6" id="KW-0472">Membrane</keyword>
<evidence type="ECO:0000256" key="6">
    <source>
        <dbReference type="SAM" id="Phobius"/>
    </source>
</evidence>
<keyword evidence="4 6" id="KW-1133">Transmembrane helix</keyword>
<name>A0ABQ6LFZ5_9RHOB</name>
<feature type="transmembrane region" description="Helical" evidence="6">
    <location>
        <begin position="38"/>
        <end position="62"/>
    </location>
</feature>
<evidence type="ECO:0000256" key="1">
    <source>
        <dbReference type="ARBA" id="ARBA00004651"/>
    </source>
</evidence>
<organism evidence="7 8">
    <name type="scientific">Paralimibaculum aggregatum</name>
    <dbReference type="NCBI Taxonomy" id="3036245"/>
    <lineage>
        <taxon>Bacteria</taxon>
        <taxon>Pseudomonadati</taxon>
        <taxon>Pseudomonadota</taxon>
        <taxon>Alphaproteobacteria</taxon>
        <taxon>Rhodobacterales</taxon>
        <taxon>Paracoccaceae</taxon>
        <taxon>Paralimibaculum</taxon>
    </lineage>
</organism>
<keyword evidence="3 6" id="KW-0812">Transmembrane</keyword>
<evidence type="ECO:0000256" key="4">
    <source>
        <dbReference type="ARBA" id="ARBA00022989"/>
    </source>
</evidence>
<evidence type="ECO:0000256" key="3">
    <source>
        <dbReference type="ARBA" id="ARBA00022692"/>
    </source>
</evidence>
<evidence type="ECO:0000313" key="8">
    <source>
        <dbReference type="Proteomes" id="UP001239909"/>
    </source>
</evidence>
<evidence type="ECO:0000313" key="7">
    <source>
        <dbReference type="EMBL" id="GMG80964.1"/>
    </source>
</evidence>
<evidence type="ECO:0000256" key="2">
    <source>
        <dbReference type="ARBA" id="ARBA00022475"/>
    </source>
</evidence>
<comment type="subcellular location">
    <subcellularLocation>
        <location evidence="1">Cell membrane</location>
        <topology evidence="1">Multi-pass membrane protein</topology>
    </subcellularLocation>
</comment>
<sequence>MSGAELALLLLAWVLGGASPGPATMALASTGMSRGRAPALALAAGIVTGSAAWGVLAALGLGALMLTHAWAAEALRLAGAAYILWLAVKALRSAMRPGTPPPAAMARGGLWRVYLGGTLLHLTNPKAIFSWGAVYAVAVPADAGAAELASIGLMLMAGSVFVFFGYAWLFSTGAAMACYLRLRRWIEGAFGLLFGSAALALLTARPG</sequence>
<dbReference type="PANTHER" id="PTHR30086:SF19">
    <property type="entry name" value="THREONINE EFFLUX PROTEIN"/>
    <property type="match status" value="1"/>
</dbReference>
<proteinExistence type="predicted"/>
<keyword evidence="2" id="KW-1003">Cell membrane</keyword>
<accession>A0ABQ6LFZ5</accession>
<dbReference type="RefSeq" id="WP_285669588.1">
    <property type="nucleotide sequence ID" value="NZ_BSYI01000001.1"/>
</dbReference>
<dbReference type="Proteomes" id="UP001239909">
    <property type="component" value="Unassembled WGS sequence"/>
</dbReference>
<protein>
    <submittedName>
        <fullName evidence="7">LysE family translocator</fullName>
    </submittedName>
</protein>
<reference evidence="7 8" key="1">
    <citation type="submission" date="2023-04" db="EMBL/GenBank/DDBJ databases">
        <title>Marinoamorphus aggregata gen. nov., sp. Nov., isolate from tissue of brittle star Ophioplocus japonicus.</title>
        <authorList>
            <person name="Kawano K."/>
            <person name="Sawayama S."/>
            <person name="Nakagawa S."/>
        </authorList>
    </citation>
    <scope>NUCLEOTIDE SEQUENCE [LARGE SCALE GENOMIC DNA]</scope>
    <source>
        <strain evidence="7 8">NKW23</strain>
    </source>
</reference>
<feature type="transmembrane region" description="Helical" evidence="6">
    <location>
        <begin position="182"/>
        <end position="204"/>
    </location>
</feature>
<dbReference type="EMBL" id="BSYI01000001">
    <property type="protein sequence ID" value="GMG80964.1"/>
    <property type="molecule type" value="Genomic_DNA"/>
</dbReference>